<comment type="caution">
    <text evidence="3">The sequence shown here is derived from an EMBL/GenBank/DDBJ whole genome shotgun (WGS) entry which is preliminary data.</text>
</comment>
<dbReference type="Proteomes" id="UP001149090">
    <property type="component" value="Unassembled WGS sequence"/>
</dbReference>
<feature type="domain" description="Beta-catenin-interacting ICAT" evidence="2">
    <location>
        <begin position="63"/>
        <end position="141"/>
    </location>
</feature>
<comment type="similarity">
    <text evidence="1">Belongs to the CTNNBIP1 family.</text>
</comment>
<dbReference type="PANTHER" id="PTHR16505:SF8">
    <property type="entry name" value="PROTEIN LZIC"/>
    <property type="match status" value="1"/>
</dbReference>
<evidence type="ECO:0000256" key="1">
    <source>
        <dbReference type="ARBA" id="ARBA00006505"/>
    </source>
</evidence>
<evidence type="ECO:0000313" key="3">
    <source>
        <dbReference type="EMBL" id="KAJ5076957.1"/>
    </source>
</evidence>
<dbReference type="InterPro" id="IPR036911">
    <property type="entry name" value="ICAT_sf"/>
</dbReference>
<dbReference type="InterPro" id="IPR009428">
    <property type="entry name" value="ICAT_dom"/>
</dbReference>
<dbReference type="EMBL" id="JAPDFW010000059">
    <property type="protein sequence ID" value="KAJ5076957.1"/>
    <property type="molecule type" value="Genomic_DNA"/>
</dbReference>
<accession>A0A9Q0LQ71</accession>
<keyword evidence="4" id="KW-1185">Reference proteome</keyword>
<evidence type="ECO:0000313" key="4">
    <source>
        <dbReference type="Proteomes" id="UP001149090"/>
    </source>
</evidence>
<proteinExistence type="inferred from homology"/>
<dbReference type="InterPro" id="IPR040065">
    <property type="entry name" value="LZIC"/>
</dbReference>
<reference evidence="3" key="1">
    <citation type="submission" date="2022-10" db="EMBL/GenBank/DDBJ databases">
        <title>Novel sulphate-reducing endosymbionts in the free-living metamonad Anaeramoeba.</title>
        <authorList>
            <person name="Jerlstrom-Hultqvist J."/>
            <person name="Cepicka I."/>
            <person name="Gallot-Lavallee L."/>
            <person name="Salas-Leiva D."/>
            <person name="Curtis B.A."/>
            <person name="Zahonova K."/>
            <person name="Pipaliya S."/>
            <person name="Dacks J."/>
            <person name="Roger A.J."/>
        </authorList>
    </citation>
    <scope>NUCLEOTIDE SEQUENCE</scope>
    <source>
        <strain evidence="3">BMAN</strain>
    </source>
</reference>
<protein>
    <submittedName>
        <fullName evidence="3">Protein lzic</fullName>
    </submittedName>
</protein>
<dbReference type="SUPFAM" id="SSF81730">
    <property type="entry name" value="beta-catenin-interacting protein ICAT"/>
    <property type="match status" value="1"/>
</dbReference>
<dbReference type="Gene3D" id="1.10.10.490">
    <property type="entry name" value="Beta-catenin-interacting ICAT"/>
    <property type="match status" value="1"/>
</dbReference>
<dbReference type="Pfam" id="PF06384">
    <property type="entry name" value="ICAT"/>
    <property type="match status" value="1"/>
</dbReference>
<dbReference type="AlphaFoldDB" id="A0A9Q0LQ71"/>
<evidence type="ECO:0000259" key="2">
    <source>
        <dbReference type="Pfam" id="PF06384"/>
    </source>
</evidence>
<name>A0A9Q0LQ71_ANAIG</name>
<dbReference type="GO" id="GO:0008013">
    <property type="term" value="F:beta-catenin binding"/>
    <property type="evidence" value="ECO:0007669"/>
    <property type="project" value="InterPro"/>
</dbReference>
<sequence>MIKKFLIKVKYNKNIDDSALITHQKKNKMAIQATISQAFKTPEIIRLFAKKQPGQLRQKLQNLQRDFKLGKIPEDVYTLQSVEILSALKKLGEKLSNQENSFLAENMDESLAGFETVSQNTIDGTTQREILSLAGNQVEKAKK</sequence>
<dbReference type="OrthoDB" id="10262856at2759"/>
<organism evidence="3 4">
    <name type="scientific">Anaeramoeba ignava</name>
    <name type="common">Anaerobic marine amoeba</name>
    <dbReference type="NCBI Taxonomy" id="1746090"/>
    <lineage>
        <taxon>Eukaryota</taxon>
        <taxon>Metamonada</taxon>
        <taxon>Anaeramoebidae</taxon>
        <taxon>Anaeramoeba</taxon>
    </lineage>
</organism>
<gene>
    <name evidence="3" type="ORF">M0811_00277</name>
</gene>
<dbReference type="PANTHER" id="PTHR16505">
    <property type="entry name" value="PROTEIN LZIC"/>
    <property type="match status" value="1"/>
</dbReference>